<dbReference type="Pfam" id="PF20009">
    <property type="entry name" value="GEVED"/>
    <property type="match status" value="1"/>
</dbReference>
<dbReference type="InterPro" id="IPR026444">
    <property type="entry name" value="Secre_tail"/>
</dbReference>
<accession>A0A3S3U364</accession>
<dbReference type="OrthoDB" id="1447704at2"/>
<feature type="domain" description="Secretion system C-terminal sorting" evidence="2">
    <location>
        <begin position="830"/>
        <end position="895"/>
    </location>
</feature>
<name>A0A3S3U364_9FLAO</name>
<dbReference type="AlphaFoldDB" id="A0A3S3U364"/>
<dbReference type="NCBIfam" id="TIGR04183">
    <property type="entry name" value="Por_Secre_tail"/>
    <property type="match status" value="1"/>
</dbReference>
<feature type="domain" description="Ig-like" evidence="3">
    <location>
        <begin position="447"/>
        <end position="518"/>
    </location>
</feature>
<evidence type="ECO:0000313" key="6">
    <source>
        <dbReference type="Proteomes" id="UP000287527"/>
    </source>
</evidence>
<evidence type="ECO:0000256" key="1">
    <source>
        <dbReference type="ARBA" id="ARBA00022729"/>
    </source>
</evidence>
<evidence type="ECO:0000259" key="2">
    <source>
        <dbReference type="Pfam" id="PF18962"/>
    </source>
</evidence>
<dbReference type="InterPro" id="IPR045474">
    <property type="entry name" value="GEVED"/>
</dbReference>
<comment type="caution">
    <text evidence="5">The sequence shown here is derived from an EMBL/GenBank/DDBJ whole genome shotgun (WGS) entry which is preliminary data.</text>
</comment>
<feature type="domain" description="GEVED" evidence="4">
    <location>
        <begin position="355"/>
        <end position="439"/>
    </location>
</feature>
<gene>
    <name evidence="5" type="ORF">EPI11_07140</name>
</gene>
<dbReference type="InterPro" id="IPR044023">
    <property type="entry name" value="Ig_7"/>
</dbReference>
<evidence type="ECO:0000259" key="3">
    <source>
        <dbReference type="Pfam" id="PF19081"/>
    </source>
</evidence>
<evidence type="ECO:0000313" key="5">
    <source>
        <dbReference type="EMBL" id="RWX00788.1"/>
    </source>
</evidence>
<dbReference type="EMBL" id="SBII01000004">
    <property type="protein sequence ID" value="RWX00788.1"/>
    <property type="molecule type" value="Genomic_DNA"/>
</dbReference>
<organism evidence="5 6">
    <name type="scientific">Flavobacterium cerinum</name>
    <dbReference type="NCBI Taxonomy" id="2502784"/>
    <lineage>
        <taxon>Bacteria</taxon>
        <taxon>Pseudomonadati</taxon>
        <taxon>Bacteroidota</taxon>
        <taxon>Flavobacteriia</taxon>
        <taxon>Flavobacteriales</taxon>
        <taxon>Flavobacteriaceae</taxon>
        <taxon>Flavobacterium</taxon>
    </lineage>
</organism>
<evidence type="ECO:0000259" key="4">
    <source>
        <dbReference type="Pfam" id="PF20009"/>
    </source>
</evidence>
<sequence length="899" mass="94061">MKSQLQLFLYSFFVIGALIFANKGYSQISYSENFEGTVNWTTVGGSFTLDDTTPCGGAISAMTSIYSFSTSGEITSGSIGTSNGAQATLTFQYKLLEYDFFEPSIPTPNAGNWGVIKVLYATAVAGPYTEIGQITPATHVESASCAPKTVTFTPPAGSQVFIKVRVELGGTSNDFLMYFDDVSVTQPAVGCTGTPAASSAVAKRTTVCNGMAASLSLNPVYTATGYTYQWQKSTDGVAYTDIAGATAASITSPQTVNTWYRAIITCTGSGTPVTSTPVQVVNNGLACLCEVEFLGDTEPITKVQFAGINNTTSAVINGTPDNEDFTLLPPGEVTAGNTYPITLQGNTGGNWTNHFKVYIDFNHNGLLTDPGESFVIGTIVNSTGVDGIQAVGNITIPLNAMGGLTYMRVFKLYSIAPTDPCSAGAADMGFGQVEDYLLNITPSCTTAAPTAASAQSFCAGATVADLQVTGTAVKWFLDANVGSPIGAAIPLVNGTVYYATQTVGCESLTRTAVTVTINNVVVDNVADVVACSNYLLPALVNGNYYTAAAGGGTMLAAGDIISETTTLYVYKQVGTTTICSAEDVFVVTINSVSVDDVQNVVTCSDYVLPALENGAYYTAIAGGGTMLSAGDVISENATIYIYAVSETNPLCTAENSFTVTISEVTVQDLDDVTTCFEYVLPTLESGAYYTATAGGGTMLAAGDVITENATVYVYAVSGSNPACTAESSFAITINAPVAPSGNSTVEYISNEDVLLYDIEVTATGVVAWYETEEDAESGENPLPEDTIVPAGTTTYYATQTIGECESAPFAVTVDVVLGVKGFNSAAFNYYPNPVSDVLNLSYSNAITSVKVFNLLGQEVVTKNTDQNTVQIDLSQFAAGTYMVKIQSEDAYKVIKVVKR</sequence>
<dbReference type="Pfam" id="PF18962">
    <property type="entry name" value="Por_Secre_tail"/>
    <property type="match status" value="1"/>
</dbReference>
<keyword evidence="1" id="KW-0732">Signal</keyword>
<protein>
    <submittedName>
        <fullName evidence="5">T9SS type A sorting domain-containing protein</fullName>
    </submittedName>
</protein>
<dbReference type="Proteomes" id="UP000287527">
    <property type="component" value="Unassembled WGS sequence"/>
</dbReference>
<keyword evidence="6" id="KW-1185">Reference proteome</keyword>
<dbReference type="Pfam" id="PF19081">
    <property type="entry name" value="Ig_7"/>
    <property type="match status" value="1"/>
</dbReference>
<dbReference type="RefSeq" id="WP_128389271.1">
    <property type="nucleotide sequence ID" value="NZ_SBII01000004.1"/>
</dbReference>
<reference evidence="5 6" key="1">
    <citation type="submission" date="2019-01" db="EMBL/GenBank/DDBJ databases">
        <title>Flavobacterium sp. nov.,isolated from freshwater.</title>
        <authorList>
            <person name="Zhang R."/>
            <person name="Du Z.-J."/>
        </authorList>
    </citation>
    <scope>NUCLEOTIDE SEQUENCE [LARGE SCALE GENOMIC DNA]</scope>
    <source>
        <strain evidence="5 6">1E403</strain>
    </source>
</reference>
<proteinExistence type="predicted"/>